<sequence length="306" mass="32964">MFTRSLRRSRVSSTERIGEHRVNPVGRLPAGGGQLRTAVHRPPARGRPAPYAGGVTTSPATSHRQVLRDLLARIVDGEFAAGTALPSETKLAERYGVARGTVRNALSGLEDRGMVTPVQGAGWIVQSTLHTQSFVELRSFAQWARSKGMTPGGLVHTSEPGPASALEARKLRVAARSPVLRVTRTRTLDGRIVMLERTAYPEWMMPHISAIPADESSVVDVMQREFGITTAHADHAIDAVPASSADAALLGVRRSSPLLRVRRTSFTSGGRPIEFGEDRYLPDTVTFQVQASSVGNTLTRGEFSAG</sequence>
<gene>
    <name evidence="6" type="ORF">D3230_12720</name>
</gene>
<dbReference type="Proteomes" id="UP001645859">
    <property type="component" value="Unassembled WGS sequence"/>
</dbReference>
<dbReference type="InterPro" id="IPR036390">
    <property type="entry name" value="WH_DNA-bd_sf"/>
</dbReference>
<evidence type="ECO:0000259" key="5">
    <source>
        <dbReference type="PROSITE" id="PS50949"/>
    </source>
</evidence>
<comment type="caution">
    <text evidence="6">The sequence shown here is derived from an EMBL/GenBank/DDBJ whole genome shotgun (WGS) entry which is preliminary data.</text>
</comment>
<dbReference type="EMBL" id="QYAC01000006">
    <property type="protein sequence ID" value="MBL3680141.1"/>
    <property type="molecule type" value="Genomic_DNA"/>
</dbReference>
<evidence type="ECO:0000256" key="1">
    <source>
        <dbReference type="ARBA" id="ARBA00023015"/>
    </source>
</evidence>
<dbReference type="CDD" id="cd07377">
    <property type="entry name" value="WHTH_GntR"/>
    <property type="match status" value="1"/>
</dbReference>
<dbReference type="SUPFAM" id="SSF46785">
    <property type="entry name" value="Winged helix' DNA-binding domain"/>
    <property type="match status" value="1"/>
</dbReference>
<reference evidence="6 7" key="1">
    <citation type="submission" date="2018-09" db="EMBL/GenBank/DDBJ databases">
        <title>Comparative genomics of Leucobacter spp.</title>
        <authorList>
            <person name="Reis A.C."/>
            <person name="Kolvenbach B.A."/>
            <person name="Corvini P.F.X."/>
            <person name="Nunes O.C."/>
        </authorList>
    </citation>
    <scope>NUCLEOTIDE SEQUENCE [LARGE SCALE GENOMIC DNA]</scope>
    <source>
        <strain evidence="6 7">TAN 31504</strain>
    </source>
</reference>
<dbReference type="PANTHER" id="PTHR44846:SF1">
    <property type="entry name" value="MANNOSYL-D-GLYCERATE TRANSPORT_METABOLISM SYSTEM REPRESSOR MNGR-RELATED"/>
    <property type="match status" value="1"/>
</dbReference>
<dbReference type="PANTHER" id="PTHR44846">
    <property type="entry name" value="MANNOSYL-D-GLYCERATE TRANSPORT/METABOLISM SYSTEM REPRESSOR MNGR-RELATED"/>
    <property type="match status" value="1"/>
</dbReference>
<protein>
    <submittedName>
        <fullName evidence="6">GntR family transcriptional regulator</fullName>
    </submittedName>
</protein>
<feature type="compositionally biased region" description="Basic residues" evidence="4">
    <location>
        <begin position="1"/>
        <end position="10"/>
    </location>
</feature>
<dbReference type="InterPro" id="IPR028978">
    <property type="entry name" value="Chorismate_lyase_/UTRA_dom_sf"/>
</dbReference>
<dbReference type="Pfam" id="PF00392">
    <property type="entry name" value="GntR"/>
    <property type="match status" value="1"/>
</dbReference>
<evidence type="ECO:0000313" key="6">
    <source>
        <dbReference type="EMBL" id="MBL3680141.1"/>
    </source>
</evidence>
<dbReference type="InterPro" id="IPR011663">
    <property type="entry name" value="UTRA"/>
</dbReference>
<proteinExistence type="predicted"/>
<feature type="domain" description="HTH gntR-type" evidence="5">
    <location>
        <begin position="60"/>
        <end position="128"/>
    </location>
</feature>
<evidence type="ECO:0000256" key="3">
    <source>
        <dbReference type="ARBA" id="ARBA00023163"/>
    </source>
</evidence>
<keyword evidence="7" id="KW-1185">Reference proteome</keyword>
<dbReference type="Gene3D" id="1.10.10.10">
    <property type="entry name" value="Winged helix-like DNA-binding domain superfamily/Winged helix DNA-binding domain"/>
    <property type="match status" value="1"/>
</dbReference>
<keyword evidence="3" id="KW-0804">Transcription</keyword>
<dbReference type="InterPro" id="IPR036388">
    <property type="entry name" value="WH-like_DNA-bd_sf"/>
</dbReference>
<dbReference type="InterPro" id="IPR000524">
    <property type="entry name" value="Tscrpt_reg_HTH_GntR"/>
</dbReference>
<evidence type="ECO:0000256" key="2">
    <source>
        <dbReference type="ARBA" id="ARBA00023125"/>
    </source>
</evidence>
<dbReference type="SUPFAM" id="SSF64288">
    <property type="entry name" value="Chorismate lyase-like"/>
    <property type="match status" value="1"/>
</dbReference>
<evidence type="ECO:0000256" key="4">
    <source>
        <dbReference type="SAM" id="MobiDB-lite"/>
    </source>
</evidence>
<evidence type="ECO:0000313" key="7">
    <source>
        <dbReference type="Proteomes" id="UP001645859"/>
    </source>
</evidence>
<dbReference type="InterPro" id="IPR050679">
    <property type="entry name" value="Bact_HTH_transcr_reg"/>
</dbReference>
<dbReference type="PROSITE" id="PS50949">
    <property type="entry name" value="HTH_GNTR"/>
    <property type="match status" value="1"/>
</dbReference>
<feature type="region of interest" description="Disordered" evidence="4">
    <location>
        <begin position="1"/>
        <end position="60"/>
    </location>
</feature>
<dbReference type="PRINTS" id="PR00035">
    <property type="entry name" value="HTHGNTR"/>
</dbReference>
<accession>A0ABS1SHW4</accession>
<dbReference type="SMART" id="SM00866">
    <property type="entry name" value="UTRA"/>
    <property type="match status" value="1"/>
</dbReference>
<dbReference type="Pfam" id="PF07702">
    <property type="entry name" value="UTRA"/>
    <property type="match status" value="1"/>
</dbReference>
<keyword evidence="2" id="KW-0238">DNA-binding</keyword>
<name>A0ABS1SHW4_9MICO</name>
<keyword evidence="1" id="KW-0805">Transcription regulation</keyword>
<dbReference type="SMART" id="SM00345">
    <property type="entry name" value="HTH_GNTR"/>
    <property type="match status" value="1"/>
</dbReference>
<dbReference type="Gene3D" id="3.40.1410.10">
    <property type="entry name" value="Chorismate lyase-like"/>
    <property type="match status" value="1"/>
</dbReference>
<organism evidence="6 7">
    <name type="scientific">Leucobacter chromiireducens subsp. solipictus</name>
    <dbReference type="NCBI Taxonomy" id="398235"/>
    <lineage>
        <taxon>Bacteria</taxon>
        <taxon>Bacillati</taxon>
        <taxon>Actinomycetota</taxon>
        <taxon>Actinomycetes</taxon>
        <taxon>Micrococcales</taxon>
        <taxon>Microbacteriaceae</taxon>
        <taxon>Leucobacter</taxon>
    </lineage>
</organism>